<reference evidence="2 3" key="1">
    <citation type="journal article" date="2018" name="J. Microbiol.">
        <title>Bacillus spongiae sp. nov., isolated from sponge of Jeju Island.</title>
        <authorList>
            <person name="Lee G.E."/>
            <person name="Im W.T."/>
            <person name="Park J.S."/>
        </authorList>
    </citation>
    <scope>NUCLEOTIDE SEQUENCE [LARGE SCALE GENOMIC DNA]</scope>
    <source>
        <strain evidence="2 3">135PIL107-10</strain>
    </source>
</reference>
<dbReference type="EMBL" id="JBBAXC010000026">
    <property type="protein sequence ID" value="MEI5909431.1"/>
    <property type="molecule type" value="Genomic_DNA"/>
</dbReference>
<evidence type="ECO:0000313" key="2">
    <source>
        <dbReference type="EMBL" id="MEI5909431.1"/>
    </source>
</evidence>
<dbReference type="Proteomes" id="UP001312865">
    <property type="component" value="Unassembled WGS sequence"/>
</dbReference>
<keyword evidence="3" id="KW-1185">Reference proteome</keyword>
<name>A0ABU8HJU9_9BACI</name>
<keyword evidence="1" id="KW-0732">Signal</keyword>
<feature type="chain" id="PRO_5045491491" evidence="1">
    <location>
        <begin position="23"/>
        <end position="60"/>
    </location>
</feature>
<sequence>MKKLLSGLLISGSLLFGSAVSANETQIESEKVVVEEENLTKQLPVVLKTVATDPGTGIGN</sequence>
<accession>A0ABU8HJU9</accession>
<evidence type="ECO:0000313" key="3">
    <source>
        <dbReference type="Proteomes" id="UP001312865"/>
    </source>
</evidence>
<proteinExistence type="predicted"/>
<evidence type="ECO:0000256" key="1">
    <source>
        <dbReference type="SAM" id="SignalP"/>
    </source>
</evidence>
<feature type="signal peptide" evidence="1">
    <location>
        <begin position="1"/>
        <end position="22"/>
    </location>
</feature>
<comment type="caution">
    <text evidence="2">The sequence shown here is derived from an EMBL/GenBank/DDBJ whole genome shotgun (WGS) entry which is preliminary data.</text>
</comment>
<gene>
    <name evidence="2" type="ORF">WAK64_20595</name>
</gene>
<dbReference type="RefSeq" id="WP_336588875.1">
    <property type="nucleotide sequence ID" value="NZ_JBBAXC010000026.1"/>
</dbReference>
<protein>
    <submittedName>
        <fullName evidence="2">Uncharacterized protein</fullName>
    </submittedName>
</protein>
<organism evidence="2 3">
    <name type="scientific">Bacillus spongiae</name>
    <dbReference type="NCBI Taxonomy" id="2683610"/>
    <lineage>
        <taxon>Bacteria</taxon>
        <taxon>Bacillati</taxon>
        <taxon>Bacillota</taxon>
        <taxon>Bacilli</taxon>
        <taxon>Bacillales</taxon>
        <taxon>Bacillaceae</taxon>
        <taxon>Bacillus</taxon>
    </lineage>
</organism>